<keyword evidence="3" id="KW-0472">Membrane</keyword>
<feature type="transmembrane region" description="Helical" evidence="3">
    <location>
        <begin position="407"/>
        <end position="427"/>
    </location>
</feature>
<evidence type="ECO:0000313" key="6">
    <source>
        <dbReference type="Proteomes" id="UP000482960"/>
    </source>
</evidence>
<reference evidence="5 6" key="2">
    <citation type="submission" date="2020-03" db="EMBL/GenBank/DDBJ databases">
        <authorList>
            <person name="Ichikawa N."/>
            <person name="Kimura A."/>
            <person name="Kitahashi Y."/>
            <person name="Uohara A."/>
        </authorList>
    </citation>
    <scope>NUCLEOTIDE SEQUENCE [LARGE SCALE GENOMIC DNA]</scope>
    <source>
        <strain evidence="5 6">NBRC 108638</strain>
    </source>
</reference>
<feature type="transmembrane region" description="Helical" evidence="3">
    <location>
        <begin position="770"/>
        <end position="799"/>
    </location>
</feature>
<evidence type="ECO:0000259" key="4">
    <source>
        <dbReference type="Pfam" id="PF13439"/>
    </source>
</evidence>
<feature type="transmembrane region" description="Helical" evidence="3">
    <location>
        <begin position="557"/>
        <end position="574"/>
    </location>
</feature>
<dbReference type="PANTHER" id="PTHR12526">
    <property type="entry name" value="GLYCOSYLTRANSFERASE"/>
    <property type="match status" value="1"/>
</dbReference>
<keyword evidence="3" id="KW-0812">Transmembrane</keyword>
<dbReference type="InterPro" id="IPR028098">
    <property type="entry name" value="Glyco_trans_4-like_N"/>
</dbReference>
<feature type="transmembrane region" description="Helical" evidence="3">
    <location>
        <begin position="433"/>
        <end position="455"/>
    </location>
</feature>
<dbReference type="CDD" id="cd03801">
    <property type="entry name" value="GT4_PimA-like"/>
    <property type="match status" value="1"/>
</dbReference>
<dbReference type="PANTHER" id="PTHR12526:SF510">
    <property type="entry name" value="D-INOSITOL 3-PHOSPHATE GLYCOSYLTRANSFERASE"/>
    <property type="match status" value="1"/>
</dbReference>
<dbReference type="SUPFAM" id="SSF53756">
    <property type="entry name" value="UDP-Glycosyltransferase/glycogen phosphorylase"/>
    <property type="match status" value="1"/>
</dbReference>
<evidence type="ECO:0000313" key="5">
    <source>
        <dbReference type="EMBL" id="GFJ92272.1"/>
    </source>
</evidence>
<comment type="caution">
    <text evidence="5">The sequence shown here is derived from an EMBL/GenBank/DDBJ whole genome shotgun (WGS) entry which is preliminary data.</text>
</comment>
<dbReference type="GO" id="GO:0016757">
    <property type="term" value="F:glycosyltransferase activity"/>
    <property type="evidence" value="ECO:0007669"/>
    <property type="project" value="UniProtKB-KW"/>
</dbReference>
<dbReference type="RefSeq" id="WP_246278138.1">
    <property type="nucleotide sequence ID" value="NZ_BLPG01000001.1"/>
</dbReference>
<keyword evidence="6" id="KW-1185">Reference proteome</keyword>
<feature type="transmembrane region" description="Helical" evidence="3">
    <location>
        <begin position="580"/>
        <end position="598"/>
    </location>
</feature>
<feature type="transmembrane region" description="Helical" evidence="3">
    <location>
        <begin position="731"/>
        <end position="750"/>
    </location>
</feature>
<protein>
    <recommendedName>
        <fullName evidence="4">Glycosyltransferase subfamily 4-like N-terminal domain-containing protein</fullName>
    </recommendedName>
</protein>
<evidence type="ECO:0000256" key="2">
    <source>
        <dbReference type="ARBA" id="ARBA00022679"/>
    </source>
</evidence>
<organism evidence="5 6">
    <name type="scientific">Phytohabitans rumicis</name>
    <dbReference type="NCBI Taxonomy" id="1076125"/>
    <lineage>
        <taxon>Bacteria</taxon>
        <taxon>Bacillati</taxon>
        <taxon>Actinomycetota</taxon>
        <taxon>Actinomycetes</taxon>
        <taxon>Micromonosporales</taxon>
        <taxon>Micromonosporaceae</taxon>
    </lineage>
</organism>
<dbReference type="AlphaFoldDB" id="A0A6V8L4S9"/>
<dbReference type="Pfam" id="PF13692">
    <property type="entry name" value="Glyco_trans_1_4"/>
    <property type="match status" value="1"/>
</dbReference>
<evidence type="ECO:0000256" key="3">
    <source>
        <dbReference type="SAM" id="Phobius"/>
    </source>
</evidence>
<feature type="transmembrane region" description="Helical" evidence="3">
    <location>
        <begin position="487"/>
        <end position="508"/>
    </location>
</feature>
<feature type="transmembrane region" description="Helical" evidence="3">
    <location>
        <begin position="528"/>
        <end position="550"/>
    </location>
</feature>
<dbReference type="EMBL" id="BLPG01000001">
    <property type="protein sequence ID" value="GFJ92272.1"/>
    <property type="molecule type" value="Genomic_DNA"/>
</dbReference>
<proteinExistence type="predicted"/>
<sequence length="806" mass="85589">MKVMFVCTTGGSGRRQLGGAERFLIEMLPALAREGVEVVGCTPDDEVAAALRDAGVPWIELGASSRIDISYVREIRRLVTEQRPDVVSAHLLSAAMHARAALRGDLRGTGLVVALHNSLWQYRDAAESLRAKAAVQANITLDLTMRRLRPHVTVAVSAFEADELRVRGRVGNVHVIPNPLPATWPAVDTLDAAPSVPPRVGFLGRLEQEKGADLLSEVAAALPDVEFVVAGAGSTPVAKLPNIRLAGRVDAASFLQKVDCLLVPSRVESFGRSALEAMSLGVPVVHSGVGGLTEITRPADGVLAYRADLTPTALAAAITRALGAPMPSHGGGTWPGGTHRSSPLIDVWITGSGSTGRSLMTPLERVWPALLPFSIGAVLLLLTWDTGLGVTCALAVGAVVAARARMWGLAMCATAWVAVFLAVRFLAGPYDSWAGRAAIPVLAVYVAFFLSAWAAGRWLAKRAGAPGPPTGAARPALVWPSETRLRIYLLVVLAVAVLSAVLRFRGIVPPLFDDNPDAARQVLRERSNIAVGLLSEAWTLGMALSLLRALTARGWQLAIYLAAAFVFTCGAALGASKNSVLVGVVPAIIAVLSVRRAAARPKKVWSGKTPVVVGLVGIAVVGAAVFLGGQRTLAGTGTFENDFRSRYGDSVLATSAGSLDLSLSSSTETFGRLWAQRQTLQPEYGAYTLMFLGSRVQPLVGKVDLYNLTSQLSLPYYMNTATFVAIPLLDYGPWGAGVFLVLLGLGVGFLERRLEFSTGPAQQLARGFVVYFAVFGVYELYPFIYPTWLALVPGLWVLYRMGRPAT</sequence>
<feature type="transmembrane region" description="Helical" evidence="3">
    <location>
        <begin position="610"/>
        <end position="629"/>
    </location>
</feature>
<dbReference type="Pfam" id="PF13439">
    <property type="entry name" value="Glyco_transf_4"/>
    <property type="match status" value="1"/>
</dbReference>
<feature type="transmembrane region" description="Helical" evidence="3">
    <location>
        <begin position="367"/>
        <end position="400"/>
    </location>
</feature>
<keyword evidence="3" id="KW-1133">Transmembrane helix</keyword>
<keyword evidence="2" id="KW-0808">Transferase</keyword>
<accession>A0A6V8L4S9</accession>
<feature type="domain" description="Glycosyltransferase subfamily 4-like N-terminal" evidence="4">
    <location>
        <begin position="18"/>
        <end position="179"/>
    </location>
</feature>
<gene>
    <name evidence="5" type="ORF">Prum_059140</name>
</gene>
<dbReference type="Proteomes" id="UP000482960">
    <property type="component" value="Unassembled WGS sequence"/>
</dbReference>
<reference evidence="5 6" key="1">
    <citation type="submission" date="2020-03" db="EMBL/GenBank/DDBJ databases">
        <title>Whole genome shotgun sequence of Phytohabitans rumicis NBRC 108638.</title>
        <authorList>
            <person name="Komaki H."/>
            <person name="Tamura T."/>
        </authorList>
    </citation>
    <scope>NUCLEOTIDE SEQUENCE [LARGE SCALE GENOMIC DNA]</scope>
    <source>
        <strain evidence="5 6">NBRC 108638</strain>
    </source>
</reference>
<name>A0A6V8L4S9_9ACTN</name>
<dbReference type="Gene3D" id="3.40.50.2000">
    <property type="entry name" value="Glycogen Phosphorylase B"/>
    <property type="match status" value="2"/>
</dbReference>
<evidence type="ECO:0000256" key="1">
    <source>
        <dbReference type="ARBA" id="ARBA00022676"/>
    </source>
</evidence>
<keyword evidence="1" id="KW-0328">Glycosyltransferase</keyword>